<dbReference type="InterPro" id="IPR048903">
    <property type="entry name" value="MdcG_N"/>
</dbReference>
<sequence>MMDFPRAHDLVWSRQRPVAAKGQVLPAWVSAGWQTHLPLVVRRDLSDEQRLPVGVRGISRSQRAAAWISPADIRRIVTPESLVADSNILLRSAFVSQQPLQALITLIEMRLPWIWGVTGSCGYALATDIPVMHADSDLDLLIRCDTPQPREAFSDFYHQLSRLPCRADVQVNTPQGGFSLSEWLRDTRVMLKTDAGPFRVDNPWLPLAEEQKNR</sequence>
<dbReference type="GO" id="GO:0016740">
    <property type="term" value="F:transferase activity"/>
    <property type="evidence" value="ECO:0007669"/>
    <property type="project" value="UniProtKB-KW"/>
</dbReference>
<evidence type="ECO:0000313" key="6">
    <source>
        <dbReference type="Proteomes" id="UP000192722"/>
    </source>
</evidence>
<gene>
    <name evidence="5" type="ORF">BS639_07120</name>
</gene>
<evidence type="ECO:0000259" key="3">
    <source>
        <dbReference type="Pfam" id="PF10620"/>
    </source>
</evidence>
<accession>A0ABX3U361</accession>
<keyword evidence="2" id="KW-0548">Nucleotidyltransferase</keyword>
<evidence type="ECO:0000259" key="4">
    <source>
        <dbReference type="Pfam" id="PF20866"/>
    </source>
</evidence>
<proteinExistence type="predicted"/>
<organism evidence="5 6">
    <name type="scientific">Rouxiella silvae</name>
    <dbReference type="NCBI Taxonomy" id="1646373"/>
    <lineage>
        <taxon>Bacteria</taxon>
        <taxon>Pseudomonadati</taxon>
        <taxon>Pseudomonadota</taxon>
        <taxon>Gammaproteobacteria</taxon>
        <taxon>Enterobacterales</taxon>
        <taxon>Yersiniaceae</taxon>
        <taxon>Rouxiella</taxon>
    </lineage>
</organism>
<feature type="domain" description="Phosphoribosyl-dephospho-CoA transferase MdcG C-terminal" evidence="3">
    <location>
        <begin position="98"/>
        <end position="202"/>
    </location>
</feature>
<keyword evidence="1 5" id="KW-0808">Transferase</keyword>
<keyword evidence="6" id="KW-1185">Reference proteome</keyword>
<reference evidence="5 6" key="1">
    <citation type="journal article" date="2017" name="Int. J. Syst. Evol. Microbiol.">
        <title>Rouxiella badensis sp. nov. and Rouxiella silvae sp. nov. isolated from peat bog soil in Germany and emendation of the genus description.</title>
        <authorList>
            <person name="Le Fleche-Mateos A."/>
            <person name="Kugler J.H."/>
            <person name="Hansen S.H."/>
            <person name="Syldatk C."/>
            <person name="Hausmann R."/>
            <person name="Lomprez F."/>
            <person name="Vandenbogaert M."/>
            <person name="Manuguerra J.C."/>
            <person name="Grimont P.A."/>
        </authorList>
    </citation>
    <scope>NUCLEOTIDE SEQUENCE [LARGE SCALE GENOMIC DNA]</scope>
    <source>
        <strain evidence="5 6">213</strain>
    </source>
</reference>
<evidence type="ECO:0000313" key="5">
    <source>
        <dbReference type="EMBL" id="ORJ21896.1"/>
    </source>
</evidence>
<dbReference type="EMBL" id="MRWD01000013">
    <property type="protein sequence ID" value="ORJ21896.1"/>
    <property type="molecule type" value="Genomic_DNA"/>
</dbReference>
<protein>
    <submittedName>
        <fullName evidence="5">Phosphoribosyl-dephospho-CoA transferase</fullName>
    </submittedName>
</protein>
<dbReference type="Proteomes" id="UP000192722">
    <property type="component" value="Unassembled WGS sequence"/>
</dbReference>
<evidence type="ECO:0000256" key="2">
    <source>
        <dbReference type="ARBA" id="ARBA00022695"/>
    </source>
</evidence>
<comment type="caution">
    <text evidence="5">The sequence shown here is derived from an EMBL/GenBank/DDBJ whole genome shotgun (WGS) entry which is preliminary data.</text>
</comment>
<dbReference type="Pfam" id="PF20866">
    <property type="entry name" value="MdcG_N"/>
    <property type="match status" value="1"/>
</dbReference>
<dbReference type="InterPro" id="IPR017557">
    <property type="entry name" value="Holo-ACP_synthase"/>
</dbReference>
<dbReference type="InterPro" id="IPR049180">
    <property type="entry name" value="MdcG_C"/>
</dbReference>
<evidence type="ECO:0000256" key="1">
    <source>
        <dbReference type="ARBA" id="ARBA00022679"/>
    </source>
</evidence>
<feature type="domain" description="Phosphoribosyl-dephospho-CoA transferase MdcG N-terminal" evidence="4">
    <location>
        <begin position="6"/>
        <end position="79"/>
    </location>
</feature>
<dbReference type="NCBIfam" id="TIGR03135">
    <property type="entry name" value="malonate_mdcG"/>
    <property type="match status" value="1"/>
</dbReference>
<dbReference type="Pfam" id="PF10620">
    <property type="entry name" value="MdcG"/>
    <property type="match status" value="1"/>
</dbReference>
<dbReference type="NCBIfam" id="NF002332">
    <property type="entry name" value="PRK01293.1"/>
    <property type="match status" value="1"/>
</dbReference>
<name>A0ABX3U361_9GAMM</name>